<gene>
    <name evidence="2" type="ORF">LTRI10_LOCUS32334</name>
</gene>
<keyword evidence="1" id="KW-0472">Membrane</keyword>
<accession>A0AAV2F0T7</accession>
<feature type="transmembrane region" description="Helical" evidence="1">
    <location>
        <begin position="153"/>
        <end position="177"/>
    </location>
</feature>
<organism evidence="2 3">
    <name type="scientific">Linum trigynum</name>
    <dbReference type="NCBI Taxonomy" id="586398"/>
    <lineage>
        <taxon>Eukaryota</taxon>
        <taxon>Viridiplantae</taxon>
        <taxon>Streptophyta</taxon>
        <taxon>Embryophyta</taxon>
        <taxon>Tracheophyta</taxon>
        <taxon>Spermatophyta</taxon>
        <taxon>Magnoliopsida</taxon>
        <taxon>eudicotyledons</taxon>
        <taxon>Gunneridae</taxon>
        <taxon>Pentapetalae</taxon>
        <taxon>rosids</taxon>
        <taxon>fabids</taxon>
        <taxon>Malpighiales</taxon>
        <taxon>Linaceae</taxon>
        <taxon>Linum</taxon>
    </lineage>
</organism>
<keyword evidence="1" id="KW-0812">Transmembrane</keyword>
<reference evidence="2 3" key="1">
    <citation type="submission" date="2024-04" db="EMBL/GenBank/DDBJ databases">
        <authorList>
            <person name="Fracassetti M."/>
        </authorList>
    </citation>
    <scope>NUCLEOTIDE SEQUENCE [LARGE SCALE GENOMIC DNA]</scope>
</reference>
<evidence type="ECO:0000256" key="1">
    <source>
        <dbReference type="SAM" id="Phobius"/>
    </source>
</evidence>
<dbReference type="AlphaFoldDB" id="A0AAV2F0T7"/>
<evidence type="ECO:0000313" key="2">
    <source>
        <dbReference type="EMBL" id="CAL1391627.1"/>
    </source>
</evidence>
<evidence type="ECO:0000313" key="3">
    <source>
        <dbReference type="Proteomes" id="UP001497516"/>
    </source>
</evidence>
<name>A0AAV2F0T7_9ROSI</name>
<dbReference type="EMBL" id="OZ034819">
    <property type="protein sequence ID" value="CAL1391627.1"/>
    <property type="molecule type" value="Genomic_DNA"/>
</dbReference>
<sequence>MNSPSFLSPGKTIFSSFQTLPNQEPFSGRFTAVPEHASFSKTLCLNPSSEACRLNLSNPPPQAATQRLNPTFEALMYPRRLNHGYSSESNRDSSSSAQGDPSLNFLFLSVLFEIVTSPGCFWVIWFIWFLVISMKVGLGFHGRLSSGLVVREALLCLCHCHYVVFVNQLGVVVYTTVVDYDGWMAIKSAVAVRLSIVWCVDRGRDSNDL</sequence>
<proteinExistence type="predicted"/>
<dbReference type="Proteomes" id="UP001497516">
    <property type="component" value="Chromosome 6"/>
</dbReference>
<feature type="transmembrane region" description="Helical" evidence="1">
    <location>
        <begin position="105"/>
        <end position="132"/>
    </location>
</feature>
<keyword evidence="3" id="KW-1185">Reference proteome</keyword>
<keyword evidence="1" id="KW-1133">Transmembrane helix</keyword>
<protein>
    <submittedName>
        <fullName evidence="2">Uncharacterized protein</fullName>
    </submittedName>
</protein>